<evidence type="ECO:0000259" key="3">
    <source>
        <dbReference type="PROSITE" id="PS51459"/>
    </source>
</evidence>
<keyword evidence="4" id="KW-0132">Cell division</keyword>
<dbReference type="GO" id="GO:0005524">
    <property type="term" value="F:ATP binding"/>
    <property type="evidence" value="ECO:0007669"/>
    <property type="project" value="UniProtKB-KW"/>
</dbReference>
<dbReference type="InterPro" id="IPR003812">
    <property type="entry name" value="Fido"/>
</dbReference>
<dbReference type="InterPro" id="IPR040198">
    <property type="entry name" value="Fido_containing"/>
</dbReference>
<name>A0A6V8LEN4_9ACTN</name>
<dbReference type="Gene3D" id="1.10.3290.10">
    <property type="entry name" value="Fido-like domain"/>
    <property type="match status" value="1"/>
</dbReference>
<dbReference type="Pfam" id="PF02661">
    <property type="entry name" value="Fic"/>
    <property type="match status" value="1"/>
</dbReference>
<comment type="caution">
    <text evidence="4">The sequence shown here is derived from an EMBL/GenBank/DDBJ whole genome shotgun (WGS) entry which is preliminary data.</text>
</comment>
<evidence type="ECO:0000313" key="5">
    <source>
        <dbReference type="Proteomes" id="UP000482960"/>
    </source>
</evidence>
<sequence>MLFQVPKLDANDARVLAEIEACYEDLRQATDGDPAKHRWEGHLRQQLVAGAVQGSNSIESYKVSLDTATAIVADGPVPADVPDETREAVAGYRDALSWVLQTPAMEYFTHHEMVLSALHFMMLRSRPAQWPGRYRDGGIMVAGDDPMNPAYVGPDPDQVRPLMVELVDWLNDGDPDAPPLVRAAMAHVNLVRIHPWRDGNGRMSRCLQTLVLARAGVLAAEFCSIEEWLGRELNTLHYYAELRKTGGTYDATRDAHDWVRFNLRAHHQQAHLVRLRLERARRTWEDLTALVKRLGLPERTVSALHTGTLGRLRREAYQQDEGLSRDQAIRDIRRLEAEGLLDSYGYGVTLYYVAAGRARDVDDAVVDDLRTPATEPYRT</sequence>
<keyword evidence="5" id="KW-1185">Reference proteome</keyword>
<dbReference type="RefSeq" id="WP_173085010.1">
    <property type="nucleotide sequence ID" value="NZ_BAABJB010000040.1"/>
</dbReference>
<feature type="binding site" evidence="2">
    <location>
        <begin position="198"/>
        <end position="205"/>
    </location>
    <ligand>
        <name>ATP</name>
        <dbReference type="ChEBI" id="CHEBI:30616"/>
    </ligand>
</feature>
<protein>
    <submittedName>
        <fullName evidence="4">Cell division protein Fic</fullName>
    </submittedName>
</protein>
<evidence type="ECO:0000256" key="2">
    <source>
        <dbReference type="PIRSR" id="PIRSR640198-2"/>
    </source>
</evidence>
<dbReference type="PANTHER" id="PTHR13504">
    <property type="entry name" value="FIDO DOMAIN-CONTAINING PROTEIN DDB_G0283145"/>
    <property type="match status" value="1"/>
</dbReference>
<reference evidence="4 5" key="2">
    <citation type="submission" date="2020-03" db="EMBL/GenBank/DDBJ databases">
        <authorList>
            <person name="Ichikawa N."/>
            <person name="Kimura A."/>
            <person name="Kitahashi Y."/>
            <person name="Uohara A."/>
        </authorList>
    </citation>
    <scope>NUCLEOTIDE SEQUENCE [LARGE SCALE GENOMIC DNA]</scope>
    <source>
        <strain evidence="4 5">NBRC 108638</strain>
    </source>
</reference>
<accession>A0A6V8LEN4</accession>
<dbReference type="PROSITE" id="PS51459">
    <property type="entry name" value="FIDO"/>
    <property type="match status" value="1"/>
</dbReference>
<dbReference type="SUPFAM" id="SSF140931">
    <property type="entry name" value="Fic-like"/>
    <property type="match status" value="1"/>
</dbReference>
<dbReference type="EMBL" id="BLPG01000002">
    <property type="protein sequence ID" value="GFJ95702.1"/>
    <property type="molecule type" value="Genomic_DNA"/>
</dbReference>
<dbReference type="PANTHER" id="PTHR13504:SF38">
    <property type="entry name" value="FIDO DOMAIN-CONTAINING PROTEIN"/>
    <property type="match status" value="1"/>
</dbReference>
<dbReference type="InterPro" id="IPR036597">
    <property type="entry name" value="Fido-like_dom_sf"/>
</dbReference>
<dbReference type="Proteomes" id="UP000482960">
    <property type="component" value="Unassembled WGS sequence"/>
</dbReference>
<dbReference type="AlphaFoldDB" id="A0A6V8LEN4"/>
<reference evidence="4 5" key="1">
    <citation type="submission" date="2020-03" db="EMBL/GenBank/DDBJ databases">
        <title>Whole genome shotgun sequence of Phytohabitans rumicis NBRC 108638.</title>
        <authorList>
            <person name="Komaki H."/>
            <person name="Tamura T."/>
        </authorList>
    </citation>
    <scope>NUCLEOTIDE SEQUENCE [LARGE SCALE GENOMIC DNA]</scope>
    <source>
        <strain evidence="4 5">NBRC 108638</strain>
    </source>
</reference>
<keyword evidence="2" id="KW-0547">Nucleotide-binding</keyword>
<evidence type="ECO:0000256" key="1">
    <source>
        <dbReference type="PIRSR" id="PIRSR640198-1"/>
    </source>
</evidence>
<keyword evidence="2" id="KW-0067">ATP-binding</keyword>
<dbReference type="GO" id="GO:0051301">
    <property type="term" value="P:cell division"/>
    <property type="evidence" value="ECO:0007669"/>
    <property type="project" value="UniProtKB-KW"/>
</dbReference>
<gene>
    <name evidence="4" type="ORF">Prum_093440</name>
</gene>
<feature type="active site" evidence="1">
    <location>
        <position position="194"/>
    </location>
</feature>
<feature type="domain" description="Fido" evidence="3">
    <location>
        <begin position="110"/>
        <end position="264"/>
    </location>
</feature>
<keyword evidence="4" id="KW-0131">Cell cycle</keyword>
<proteinExistence type="predicted"/>
<organism evidence="4 5">
    <name type="scientific">Phytohabitans rumicis</name>
    <dbReference type="NCBI Taxonomy" id="1076125"/>
    <lineage>
        <taxon>Bacteria</taxon>
        <taxon>Bacillati</taxon>
        <taxon>Actinomycetota</taxon>
        <taxon>Actinomycetes</taxon>
        <taxon>Micromonosporales</taxon>
        <taxon>Micromonosporaceae</taxon>
    </lineage>
</organism>
<evidence type="ECO:0000313" key="4">
    <source>
        <dbReference type="EMBL" id="GFJ95702.1"/>
    </source>
</evidence>